<dbReference type="InterPro" id="IPR028883">
    <property type="entry name" value="tRNA_aden_deaminase"/>
</dbReference>
<feature type="binding site" evidence="8">
    <location>
        <position position="58"/>
    </location>
    <ligand>
        <name>Zn(2+)</name>
        <dbReference type="ChEBI" id="CHEBI:29105"/>
        <note>catalytic</note>
    </ligand>
</feature>
<comment type="similarity">
    <text evidence="1">Belongs to the cytidine and deoxycytidylate deaminase family. ADAT2 subfamily.</text>
</comment>
<reference evidence="9 10" key="1">
    <citation type="submission" date="2018-01" db="EMBL/GenBank/DDBJ databases">
        <title>Complete genome sequence of Bacteriovorax stolpii DSM12778.</title>
        <authorList>
            <person name="Tang B."/>
            <person name="Chang J."/>
        </authorList>
    </citation>
    <scope>NUCLEOTIDE SEQUENCE [LARGE SCALE GENOMIC DNA]</scope>
    <source>
        <strain evidence="9 10">DSM 12778</strain>
    </source>
</reference>
<dbReference type="EC" id="3.5.4.33" evidence="8"/>
<dbReference type="SUPFAM" id="SSF53927">
    <property type="entry name" value="Cytidine deaminase-like"/>
    <property type="match status" value="1"/>
</dbReference>
<evidence type="ECO:0000256" key="3">
    <source>
        <dbReference type="ARBA" id="ARBA00022694"/>
    </source>
</evidence>
<feature type="binding site" evidence="8">
    <location>
        <position position="88"/>
    </location>
    <ligand>
        <name>Zn(2+)</name>
        <dbReference type="ChEBI" id="CHEBI:29105"/>
        <note>catalytic</note>
    </ligand>
</feature>
<comment type="catalytic activity">
    <reaction evidence="7 8">
        <text>adenosine(34) in tRNA + H2O + H(+) = inosine(34) in tRNA + NH4(+)</text>
        <dbReference type="Rhea" id="RHEA:43168"/>
        <dbReference type="Rhea" id="RHEA-COMP:10373"/>
        <dbReference type="Rhea" id="RHEA-COMP:10374"/>
        <dbReference type="ChEBI" id="CHEBI:15377"/>
        <dbReference type="ChEBI" id="CHEBI:15378"/>
        <dbReference type="ChEBI" id="CHEBI:28938"/>
        <dbReference type="ChEBI" id="CHEBI:74411"/>
        <dbReference type="ChEBI" id="CHEBI:82852"/>
        <dbReference type="EC" id="3.5.4.33"/>
    </reaction>
</comment>
<keyword evidence="3 8" id="KW-0819">tRNA processing</keyword>
<evidence type="ECO:0000256" key="1">
    <source>
        <dbReference type="ARBA" id="ARBA00010669"/>
    </source>
</evidence>
<feature type="active site" description="Proton donor" evidence="8">
    <location>
        <position position="60"/>
    </location>
</feature>
<dbReference type="PROSITE" id="PS00903">
    <property type="entry name" value="CYT_DCMP_DEAMINASES_1"/>
    <property type="match status" value="1"/>
</dbReference>
<dbReference type="InterPro" id="IPR016192">
    <property type="entry name" value="APOBEC/CMP_deaminase_Zn-bd"/>
</dbReference>
<comment type="function">
    <text evidence="8">Catalyzes the deamination of adenosine to inosine at the wobble position 34 of tRNA(Arg2).</text>
</comment>
<evidence type="ECO:0000256" key="8">
    <source>
        <dbReference type="HAMAP-Rule" id="MF_00972"/>
    </source>
</evidence>
<dbReference type="HAMAP" id="MF_00972">
    <property type="entry name" value="tRNA_aden_deaminase"/>
    <property type="match status" value="1"/>
</dbReference>
<feature type="binding site" evidence="8">
    <location>
        <position position="91"/>
    </location>
    <ligand>
        <name>Zn(2+)</name>
        <dbReference type="ChEBI" id="CHEBI:29105"/>
        <note>catalytic</note>
    </ligand>
</feature>
<dbReference type="InterPro" id="IPR016193">
    <property type="entry name" value="Cytidine_deaminase-like"/>
</dbReference>
<comment type="subunit">
    <text evidence="2 8">Homodimer.</text>
</comment>
<evidence type="ECO:0000256" key="6">
    <source>
        <dbReference type="ARBA" id="ARBA00022833"/>
    </source>
</evidence>
<dbReference type="EMBL" id="CP025704">
    <property type="protein sequence ID" value="AUN96566.1"/>
    <property type="molecule type" value="Genomic_DNA"/>
</dbReference>
<evidence type="ECO:0000256" key="4">
    <source>
        <dbReference type="ARBA" id="ARBA00022723"/>
    </source>
</evidence>
<protein>
    <recommendedName>
        <fullName evidence="8">tRNA-specific adenosine deaminase</fullName>
        <ecNumber evidence="8">3.5.4.33</ecNumber>
    </recommendedName>
</protein>
<name>A0A2K9NM28_BACTC</name>
<evidence type="ECO:0000256" key="7">
    <source>
        <dbReference type="ARBA" id="ARBA00048045"/>
    </source>
</evidence>
<keyword evidence="4 8" id="KW-0479">Metal-binding</keyword>
<evidence type="ECO:0000256" key="5">
    <source>
        <dbReference type="ARBA" id="ARBA00022801"/>
    </source>
</evidence>
<dbReference type="RefSeq" id="WP_102241861.1">
    <property type="nucleotide sequence ID" value="NZ_CP025704.1"/>
</dbReference>
<accession>A0A2K9NM28</accession>
<dbReference type="PANTHER" id="PTHR11079:SF202">
    <property type="entry name" value="TRNA-SPECIFIC ADENOSINE DEAMINASE"/>
    <property type="match status" value="1"/>
</dbReference>
<dbReference type="PROSITE" id="PS51747">
    <property type="entry name" value="CYT_DCMP_DEAMINASES_2"/>
    <property type="match status" value="1"/>
</dbReference>
<dbReference type="Pfam" id="PF00383">
    <property type="entry name" value="dCMP_cyt_deam_1"/>
    <property type="match status" value="1"/>
</dbReference>
<gene>
    <name evidence="8" type="primary">tadA</name>
    <name evidence="9" type="ORF">C0V70_00285</name>
</gene>
<dbReference type="Proteomes" id="UP000235584">
    <property type="component" value="Chromosome"/>
</dbReference>
<proteinExistence type="inferred from homology"/>
<dbReference type="PANTHER" id="PTHR11079">
    <property type="entry name" value="CYTOSINE DEAMINASE FAMILY MEMBER"/>
    <property type="match status" value="1"/>
</dbReference>
<keyword evidence="10" id="KW-1185">Reference proteome</keyword>
<dbReference type="KEGG" id="bsto:C0V70_00285"/>
<comment type="cofactor">
    <cofactor evidence="8">
        <name>Zn(2+)</name>
        <dbReference type="ChEBI" id="CHEBI:29105"/>
    </cofactor>
    <text evidence="8">Binds 1 zinc ion per subunit.</text>
</comment>
<dbReference type="Gene3D" id="3.40.140.10">
    <property type="entry name" value="Cytidine Deaminase, domain 2"/>
    <property type="match status" value="1"/>
</dbReference>
<organism evidence="9 10">
    <name type="scientific">Bacteriovorax stolpii</name>
    <name type="common">Bdellovibrio stolpii</name>
    <dbReference type="NCBI Taxonomy" id="960"/>
    <lineage>
        <taxon>Bacteria</taxon>
        <taxon>Pseudomonadati</taxon>
        <taxon>Bdellovibrionota</taxon>
        <taxon>Bacteriovoracia</taxon>
        <taxon>Bacteriovoracales</taxon>
        <taxon>Bacteriovoracaceae</taxon>
        <taxon>Bacteriovorax</taxon>
    </lineage>
</organism>
<dbReference type="GO" id="GO:0002100">
    <property type="term" value="P:tRNA wobble adenosine to inosine editing"/>
    <property type="evidence" value="ECO:0007669"/>
    <property type="project" value="UniProtKB-UniRule"/>
</dbReference>
<dbReference type="CDD" id="cd01285">
    <property type="entry name" value="nucleoside_deaminase"/>
    <property type="match status" value="1"/>
</dbReference>
<evidence type="ECO:0000313" key="10">
    <source>
        <dbReference type="Proteomes" id="UP000235584"/>
    </source>
</evidence>
<keyword evidence="5 8" id="KW-0378">Hydrolase</keyword>
<evidence type="ECO:0000256" key="2">
    <source>
        <dbReference type="ARBA" id="ARBA00011738"/>
    </source>
</evidence>
<dbReference type="GO" id="GO:0052717">
    <property type="term" value="F:tRNA-specific adenosine-34 deaminase activity"/>
    <property type="evidence" value="ECO:0007669"/>
    <property type="project" value="UniProtKB-UniRule"/>
</dbReference>
<dbReference type="GO" id="GO:0008270">
    <property type="term" value="F:zinc ion binding"/>
    <property type="evidence" value="ECO:0007669"/>
    <property type="project" value="UniProtKB-UniRule"/>
</dbReference>
<sequence>MSKNINDHLWLMDEALKEAHKAYREDEVPIGAVIVDSEGTIISRAHNQKEKVHNPCGHAEILAITEAAKKLNNWRLLNCSIYVTLEPCPMCLSALVQARISHLYFGAYDTKGGALSLNYNFYKDQKLNHSFPVMGGLRHFECSKLLSTFFKEKRTSYKF</sequence>
<dbReference type="OrthoDB" id="5292446at2"/>
<dbReference type="InterPro" id="IPR002125">
    <property type="entry name" value="CMP_dCMP_dom"/>
</dbReference>
<evidence type="ECO:0000313" key="9">
    <source>
        <dbReference type="EMBL" id="AUN96566.1"/>
    </source>
</evidence>
<keyword evidence="6 8" id="KW-0862">Zinc</keyword>
<dbReference type="AlphaFoldDB" id="A0A2K9NM28"/>